<dbReference type="InterPro" id="IPR016032">
    <property type="entry name" value="Sig_transdc_resp-reg_C-effctor"/>
</dbReference>
<dbReference type="AlphaFoldDB" id="A0A316WKL0"/>
<feature type="signal peptide" evidence="2">
    <location>
        <begin position="1"/>
        <end position="18"/>
    </location>
</feature>
<evidence type="ECO:0000313" key="3">
    <source>
        <dbReference type="EMBL" id="PWN60926.1"/>
    </source>
</evidence>
<proteinExistence type="predicted"/>
<reference evidence="3 4" key="1">
    <citation type="submission" date="2018-04" db="EMBL/GenBank/DDBJ databases">
        <title>Chryseobacterium oncorhynchi 701B-08T from rainbow trout, and Chryseobacterium viscerum 687B-08T from diseased fish.</title>
        <authorList>
            <person name="Jeong J.-J."/>
            <person name="Lee Y.J."/>
            <person name="Pathiraja D."/>
            <person name="Park B."/>
            <person name="Choi I.-G."/>
            <person name="Kim K.D."/>
        </authorList>
    </citation>
    <scope>NUCLEOTIDE SEQUENCE [LARGE SCALE GENOMIC DNA]</scope>
    <source>
        <strain evidence="3 4">687B-08</strain>
    </source>
</reference>
<evidence type="ECO:0000313" key="4">
    <source>
        <dbReference type="Proteomes" id="UP000236413"/>
    </source>
</evidence>
<protein>
    <submittedName>
        <fullName evidence="3">Uncharacterized protein</fullName>
    </submittedName>
</protein>
<dbReference type="Gene3D" id="1.25.40.10">
    <property type="entry name" value="Tetratricopeptide repeat domain"/>
    <property type="match status" value="1"/>
</dbReference>
<comment type="caution">
    <text evidence="3">The sequence shown here is derived from an EMBL/GenBank/DDBJ whole genome shotgun (WGS) entry which is preliminary data.</text>
</comment>
<dbReference type="EMBL" id="PPEG02000005">
    <property type="protein sequence ID" value="PWN60926.1"/>
    <property type="molecule type" value="Genomic_DNA"/>
</dbReference>
<dbReference type="Proteomes" id="UP000236413">
    <property type="component" value="Unassembled WGS sequence"/>
</dbReference>
<gene>
    <name evidence="3" type="ORF">C1634_012715</name>
</gene>
<keyword evidence="1" id="KW-1133">Transmembrane helix</keyword>
<evidence type="ECO:0000256" key="2">
    <source>
        <dbReference type="SAM" id="SignalP"/>
    </source>
</evidence>
<dbReference type="SUPFAM" id="SSF46894">
    <property type="entry name" value="C-terminal effector domain of the bipartite response regulators"/>
    <property type="match status" value="1"/>
</dbReference>
<organism evidence="3 4">
    <name type="scientific">Chryseobacterium viscerum</name>
    <dbReference type="NCBI Taxonomy" id="1037377"/>
    <lineage>
        <taxon>Bacteria</taxon>
        <taxon>Pseudomonadati</taxon>
        <taxon>Bacteroidota</taxon>
        <taxon>Flavobacteriia</taxon>
        <taxon>Flavobacteriales</taxon>
        <taxon>Weeksellaceae</taxon>
        <taxon>Chryseobacterium group</taxon>
        <taxon>Chryseobacterium</taxon>
    </lineage>
</organism>
<sequence length="479" mass="57030">MIKNLSFLLFLISSLFYAQQTEEELKNILFDIEFCTSGSKEIEKIENIITICRLNSYQDCIALGYLKIANIYNKNNDIKKAFYYIEKVEKENLISEETDFEVVLYLHLLKSLLYYNLGERVTALRQVDEIYEKTVEQKNAYYTYLINWQYAGFYNEMNKSEKALEKIKIAYKYSKIYRENKNNQYKTHKTKVAWSYMTTPYLAAVYVDLGKPDSAKIYVKESLVNLQKINDKGLLFFTSFHAAKYYKAIKDFKNVKYYLWICKKIANNYFKDEYHQKSVANELKNLYEEMKDKDSADCYANALLNIQTAKEQQSYDLNDSIDKKNDLESRNEKRLTEKLILILLSSIVICIFFIFLFLYYYRKYKSRNLDKIDIPHQSPVQECIFNEVIQLAKENNSEFLTRFSEYCPRFSEELLKISPLKISEIRFCAYIYLNFSTKDIAGYTHTSIRTVQTKKYNLRKKMNIPGDMDIYVWFSKLLK</sequence>
<evidence type="ECO:0000256" key="1">
    <source>
        <dbReference type="SAM" id="Phobius"/>
    </source>
</evidence>
<dbReference type="GO" id="GO:0006355">
    <property type="term" value="P:regulation of DNA-templated transcription"/>
    <property type="evidence" value="ECO:0007669"/>
    <property type="project" value="InterPro"/>
</dbReference>
<dbReference type="GO" id="GO:0003677">
    <property type="term" value="F:DNA binding"/>
    <property type="evidence" value="ECO:0007669"/>
    <property type="project" value="InterPro"/>
</dbReference>
<feature type="chain" id="PRO_5016336443" evidence="2">
    <location>
        <begin position="19"/>
        <end position="479"/>
    </location>
</feature>
<feature type="transmembrane region" description="Helical" evidence="1">
    <location>
        <begin position="339"/>
        <end position="361"/>
    </location>
</feature>
<dbReference type="InterPro" id="IPR011990">
    <property type="entry name" value="TPR-like_helical_dom_sf"/>
</dbReference>
<keyword evidence="1" id="KW-0812">Transmembrane</keyword>
<accession>A0A316WKL0</accession>
<name>A0A316WKL0_9FLAO</name>
<keyword evidence="2" id="KW-0732">Signal</keyword>
<keyword evidence="1" id="KW-0472">Membrane</keyword>
<dbReference type="RefSeq" id="WP_109738523.1">
    <property type="nucleotide sequence ID" value="NZ_PPEG02000005.1"/>
</dbReference>